<accession>A0A2I0KDU1</accession>
<dbReference type="Proteomes" id="UP000233551">
    <property type="component" value="Unassembled WGS sequence"/>
</dbReference>
<evidence type="ECO:0000256" key="1">
    <source>
        <dbReference type="SAM" id="MobiDB-lite"/>
    </source>
</evidence>
<keyword evidence="3" id="KW-1185">Reference proteome</keyword>
<name>A0A2I0KDU1_PUNGR</name>
<gene>
    <name evidence="2" type="ORF">CRG98_013305</name>
</gene>
<comment type="caution">
    <text evidence="2">The sequence shown here is derived from an EMBL/GenBank/DDBJ whole genome shotgun (WGS) entry which is preliminary data.</text>
</comment>
<dbReference type="AlphaFoldDB" id="A0A2I0KDU1"/>
<feature type="region of interest" description="Disordered" evidence="1">
    <location>
        <begin position="53"/>
        <end position="99"/>
    </location>
</feature>
<organism evidence="2 3">
    <name type="scientific">Punica granatum</name>
    <name type="common">Pomegranate</name>
    <dbReference type="NCBI Taxonomy" id="22663"/>
    <lineage>
        <taxon>Eukaryota</taxon>
        <taxon>Viridiplantae</taxon>
        <taxon>Streptophyta</taxon>
        <taxon>Embryophyta</taxon>
        <taxon>Tracheophyta</taxon>
        <taxon>Spermatophyta</taxon>
        <taxon>Magnoliopsida</taxon>
        <taxon>eudicotyledons</taxon>
        <taxon>Gunneridae</taxon>
        <taxon>Pentapetalae</taxon>
        <taxon>rosids</taxon>
        <taxon>malvids</taxon>
        <taxon>Myrtales</taxon>
        <taxon>Lythraceae</taxon>
        <taxon>Punica</taxon>
    </lineage>
</organism>
<evidence type="ECO:0000313" key="3">
    <source>
        <dbReference type="Proteomes" id="UP000233551"/>
    </source>
</evidence>
<sequence>MEEEDNGRGQQGVWSWAPRVMREVMAEVRVSIDRVFETSLQIRFSVERNLKVGTDPRGRTLNRKLKVETNPRERTPEQKFKKSGRTPEQKFKSRDGPEGFAIRTGCIARWIAGCTSACSAGCKVRGACPAGCKVHCIPEKVHAN</sequence>
<proteinExistence type="predicted"/>
<protein>
    <submittedName>
        <fullName evidence="2">Uncharacterized protein</fullName>
    </submittedName>
</protein>
<dbReference type="EMBL" id="PGOL01000679">
    <property type="protein sequence ID" value="PKI66343.1"/>
    <property type="molecule type" value="Genomic_DNA"/>
</dbReference>
<evidence type="ECO:0000313" key="2">
    <source>
        <dbReference type="EMBL" id="PKI66343.1"/>
    </source>
</evidence>
<feature type="compositionally biased region" description="Basic and acidic residues" evidence="1">
    <location>
        <begin position="65"/>
        <end position="97"/>
    </location>
</feature>
<reference evidence="2 3" key="1">
    <citation type="submission" date="2017-11" db="EMBL/GenBank/DDBJ databases">
        <title>De-novo sequencing of pomegranate (Punica granatum L.) genome.</title>
        <authorList>
            <person name="Akparov Z."/>
            <person name="Amiraslanov A."/>
            <person name="Hajiyeva S."/>
            <person name="Abbasov M."/>
            <person name="Kaur K."/>
            <person name="Hamwieh A."/>
            <person name="Solovyev V."/>
            <person name="Salamov A."/>
            <person name="Braich B."/>
            <person name="Kosarev P."/>
            <person name="Mahmoud A."/>
            <person name="Hajiyev E."/>
            <person name="Babayeva S."/>
            <person name="Izzatullayeva V."/>
            <person name="Mammadov A."/>
            <person name="Mammadov A."/>
            <person name="Sharifova S."/>
            <person name="Ojaghi J."/>
            <person name="Eynullazada K."/>
            <person name="Bayramov B."/>
            <person name="Abdulazimova A."/>
            <person name="Shahmuradov I."/>
        </authorList>
    </citation>
    <scope>NUCLEOTIDE SEQUENCE [LARGE SCALE GENOMIC DNA]</scope>
    <source>
        <strain evidence="3">cv. AG2017</strain>
        <tissue evidence="2">Leaf</tissue>
    </source>
</reference>